<dbReference type="RefSeq" id="WP_237443944.1">
    <property type="nucleotide sequence ID" value="NZ_CAKLPX010000001.1"/>
</dbReference>
<dbReference type="Gene3D" id="3.90.226.10">
    <property type="entry name" value="2-enoyl-CoA Hydratase, Chain A, domain 1"/>
    <property type="match status" value="2"/>
</dbReference>
<accession>A0ABN8EFU6</accession>
<dbReference type="SUPFAM" id="SSF52096">
    <property type="entry name" value="ClpP/crotonase"/>
    <property type="match status" value="2"/>
</dbReference>
<dbReference type="Pfam" id="PF01039">
    <property type="entry name" value="Carboxyl_trans"/>
    <property type="match status" value="1"/>
</dbReference>
<evidence type="ECO:0000259" key="1">
    <source>
        <dbReference type="PROSITE" id="PS50980"/>
    </source>
</evidence>
<dbReference type="PROSITE" id="PS50980">
    <property type="entry name" value="COA_CT_NTER"/>
    <property type="match status" value="1"/>
</dbReference>
<feature type="domain" description="CoA carboxyltransferase C-terminal" evidence="2">
    <location>
        <begin position="277"/>
        <end position="518"/>
    </location>
</feature>
<dbReference type="PANTHER" id="PTHR22855:SF13">
    <property type="entry name" value="METHYLCROTONOYL-COA CARBOXYLASE BETA CHAIN, MITOCHONDRIAL"/>
    <property type="match status" value="1"/>
</dbReference>
<organism evidence="3 4">
    <name type="scientific">Sinobacterium norvegicum</name>
    <dbReference type="NCBI Taxonomy" id="1641715"/>
    <lineage>
        <taxon>Bacteria</taxon>
        <taxon>Pseudomonadati</taxon>
        <taxon>Pseudomonadota</taxon>
        <taxon>Gammaproteobacteria</taxon>
        <taxon>Cellvibrionales</taxon>
        <taxon>Spongiibacteraceae</taxon>
        <taxon>Sinobacterium</taxon>
    </lineage>
</organism>
<dbReference type="InterPro" id="IPR011763">
    <property type="entry name" value="COA_CT_C"/>
</dbReference>
<comment type="caution">
    <text evidence="3">The sequence shown here is derived from an EMBL/GenBank/DDBJ whole genome shotgun (WGS) entry which is preliminary data.</text>
</comment>
<evidence type="ECO:0000259" key="2">
    <source>
        <dbReference type="PROSITE" id="PS50989"/>
    </source>
</evidence>
<reference evidence="3" key="1">
    <citation type="submission" date="2021-12" db="EMBL/GenBank/DDBJ databases">
        <authorList>
            <person name="Rodrigo-Torres L."/>
            <person name="Arahal R. D."/>
            <person name="Lucena T."/>
        </authorList>
    </citation>
    <scope>NUCLEOTIDE SEQUENCE</scope>
    <source>
        <strain evidence="3">CECT 8267</strain>
    </source>
</reference>
<sequence>MTYQPIKSAVDGNDERYIKNASAAKKAATELADIKTKIAASLPSKYPQRLSVRARIERLIDSRSEFFEIGMLAAYAVYDEHLPAAGLVVGVGKVCGVRCMIFANDAAVKGGCYFPLTVKKHLRGQAIAQQNKLPCLYLVDSGGANLALQSELFADADGFGRIFYQQARMSAEGIAQFAAVMGSCTAGGAYLPAMSEETIIVQQQGTIFLAGPPLVEQAIGEITDSETLGGGHMHCSTSAVCDYLAVDDADAIAQLRSLVGRLPASYYRGAPLKSIKPPRYAAEQIYPLIPSQANQPVNGYELIAHLVDDSQFDEFKALYGRTLICGFAHIKGMPVGIVANNGILFSESAIKGSHFIQLCCQRKIPLVFLHNVTGFMVGTKVEQEGIARHGAKLVTAVACADVPKITLITGNSYGAGNYGMCGRAYNPSFLFLWPNANTAVMGGAQAAGVFDAIAKKNKKIKRPNNNVDSQDLIEQYQAQSTAYYSSARLWDDGIIDPADSRAVIAESLSICLTQPVKESRFGVFRM</sequence>
<dbReference type="InterPro" id="IPR011762">
    <property type="entry name" value="COA_CT_N"/>
</dbReference>
<dbReference type="InterPro" id="IPR034733">
    <property type="entry name" value="AcCoA_carboxyl_beta"/>
</dbReference>
<dbReference type="GO" id="GO:0004658">
    <property type="term" value="F:propionyl-CoA carboxylase activity"/>
    <property type="evidence" value="ECO:0007669"/>
    <property type="project" value="UniProtKB-EC"/>
</dbReference>
<dbReference type="Proteomes" id="UP000838100">
    <property type="component" value="Unassembled WGS sequence"/>
</dbReference>
<name>A0ABN8EFU6_9GAMM</name>
<dbReference type="PANTHER" id="PTHR22855">
    <property type="entry name" value="ACETYL, PROPIONYL, PYRUVATE, AND GLUTACONYL CARBOXYLASE-RELATED"/>
    <property type="match status" value="1"/>
</dbReference>
<dbReference type="EMBL" id="CAKLPX010000001">
    <property type="protein sequence ID" value="CAH0991289.1"/>
    <property type="molecule type" value="Genomic_DNA"/>
</dbReference>
<gene>
    <name evidence="3" type="primary">pccB_2</name>
    <name evidence="3" type="ORF">SIN8267_01391</name>
</gene>
<dbReference type="PROSITE" id="PS50989">
    <property type="entry name" value="COA_CT_CTER"/>
    <property type="match status" value="1"/>
</dbReference>
<dbReference type="InterPro" id="IPR045190">
    <property type="entry name" value="MCCB/AccD1-like"/>
</dbReference>
<keyword evidence="3" id="KW-0436">Ligase</keyword>
<keyword evidence="4" id="KW-1185">Reference proteome</keyword>
<dbReference type="InterPro" id="IPR029045">
    <property type="entry name" value="ClpP/crotonase-like_dom_sf"/>
</dbReference>
<evidence type="ECO:0000313" key="4">
    <source>
        <dbReference type="Proteomes" id="UP000838100"/>
    </source>
</evidence>
<proteinExistence type="predicted"/>
<dbReference type="EC" id="6.4.1.3" evidence="3"/>
<evidence type="ECO:0000313" key="3">
    <source>
        <dbReference type="EMBL" id="CAH0991289.1"/>
    </source>
</evidence>
<protein>
    <submittedName>
        <fullName evidence="3">Propionyl-CoA carboxylase beta chain</fullName>
        <ecNumber evidence="3">6.4.1.3</ecNumber>
    </submittedName>
</protein>
<feature type="domain" description="CoA carboxyltransferase N-terminal" evidence="1">
    <location>
        <begin position="10"/>
        <end position="274"/>
    </location>
</feature>